<proteinExistence type="predicted"/>
<name>A0A7X0HL59_9ACTN</name>
<protein>
    <submittedName>
        <fullName evidence="1">Uncharacterized protein</fullName>
    </submittedName>
</protein>
<gene>
    <name evidence="1" type="ORF">HNQ79_006032</name>
</gene>
<dbReference type="EMBL" id="JACHEM010000023">
    <property type="protein sequence ID" value="MBB6439520.1"/>
    <property type="molecule type" value="Genomic_DNA"/>
</dbReference>
<dbReference type="AlphaFoldDB" id="A0A7X0HL59"/>
<reference evidence="1 2" key="1">
    <citation type="submission" date="2020-08" db="EMBL/GenBank/DDBJ databases">
        <title>Genomic Encyclopedia of Type Strains, Phase IV (KMG-IV): sequencing the most valuable type-strain genomes for metagenomic binning, comparative biology and taxonomic classification.</title>
        <authorList>
            <person name="Goeker M."/>
        </authorList>
    </citation>
    <scope>NUCLEOTIDE SEQUENCE [LARGE SCALE GENOMIC DNA]</scope>
    <source>
        <strain evidence="1 2">DSM 40141</strain>
    </source>
</reference>
<dbReference type="Proteomes" id="UP000540423">
    <property type="component" value="Unassembled WGS sequence"/>
</dbReference>
<comment type="caution">
    <text evidence="1">The sequence shown here is derived from an EMBL/GenBank/DDBJ whole genome shotgun (WGS) entry which is preliminary data.</text>
</comment>
<evidence type="ECO:0000313" key="2">
    <source>
        <dbReference type="Proteomes" id="UP000540423"/>
    </source>
</evidence>
<sequence length="81" mass="8505">MGLAPGMMSGMVTEGNTGFTLPRGATGFFVPKDGPLPKTGLRALRAALYAAARGIGGQVGEIEGQEYPLSFHTASVRRSHW</sequence>
<keyword evidence="2" id="KW-1185">Reference proteome</keyword>
<accession>A0A7X0HL59</accession>
<evidence type="ECO:0000313" key="1">
    <source>
        <dbReference type="EMBL" id="MBB6439520.1"/>
    </source>
</evidence>
<organism evidence="1 2">
    <name type="scientific">Streptomyces candidus</name>
    <dbReference type="NCBI Taxonomy" id="67283"/>
    <lineage>
        <taxon>Bacteria</taxon>
        <taxon>Bacillati</taxon>
        <taxon>Actinomycetota</taxon>
        <taxon>Actinomycetes</taxon>
        <taxon>Kitasatosporales</taxon>
        <taxon>Streptomycetaceae</taxon>
        <taxon>Streptomyces</taxon>
    </lineage>
</organism>